<feature type="domain" description="Cytochrome f large" evidence="19">
    <location>
        <begin position="35"/>
        <end position="189"/>
    </location>
</feature>
<keyword evidence="11 17" id="KW-1133">Transmembrane helix</keyword>
<comment type="subunit">
    <text evidence="15 17">The 4 large subunits of the cytochrome b6-f complex are cytochrome b6, subunit IV (17 kDa polypeptide, PetD), cytochrome f and the Rieske protein, while the 4 small subunits are PetG, PetL, PetM and PetN. The complex functions as a dimer.</text>
</comment>
<dbReference type="GO" id="GO:0015979">
    <property type="term" value="P:photosynthesis"/>
    <property type="evidence" value="ECO:0007669"/>
    <property type="project" value="UniProtKB-UniRule"/>
</dbReference>
<gene>
    <name evidence="17 20" type="primary">petA</name>
</gene>
<organism evidence="20">
    <name type="scientific">Eustigmatophyceae sp. Mont 10/10-1w</name>
    <dbReference type="NCBI Taxonomy" id="2506145"/>
    <lineage>
        <taxon>Eukaryota</taxon>
        <taxon>Sar</taxon>
        <taxon>Stramenopiles</taxon>
        <taxon>Ochrophyta</taxon>
        <taxon>Eustigmatophyceae</taxon>
    </lineage>
</organism>
<dbReference type="GO" id="GO:0055035">
    <property type="term" value="C:plastid thylakoid membrane"/>
    <property type="evidence" value="ECO:0007669"/>
    <property type="project" value="UniProtKB-SubCell"/>
</dbReference>
<dbReference type="PANTHER" id="PTHR33288">
    <property type="match status" value="1"/>
</dbReference>
<dbReference type="GO" id="GO:0020037">
    <property type="term" value="F:heme binding"/>
    <property type="evidence" value="ECO:0007669"/>
    <property type="project" value="InterPro"/>
</dbReference>
<comment type="function">
    <text evidence="1 17">Component of the cytochrome b6-f complex, which mediates electron transfer between photosystem II (PSII) and photosystem I (PSI), cyclic electron flow around PSI, and state transitions.</text>
</comment>
<accession>A0A3R5V1S2</accession>
<feature type="binding site" description="axial binding residue" evidence="17 18">
    <location>
        <position position="59"/>
    </location>
    <ligand>
        <name>heme</name>
        <dbReference type="ChEBI" id="CHEBI:30413"/>
    </ligand>
    <ligandPart>
        <name>Fe</name>
        <dbReference type="ChEBI" id="CHEBI:18248"/>
    </ligandPart>
</feature>
<dbReference type="InterPro" id="IPR036826">
    <property type="entry name" value="Cyt_f_lg_dom_sf"/>
</dbReference>
<keyword evidence="14 17" id="KW-0472">Membrane</keyword>
<dbReference type="RefSeq" id="YP_009550790.1">
    <property type="nucleotide sequence ID" value="NC_040297.1"/>
</dbReference>
<dbReference type="Gene3D" id="1.20.5.700">
    <property type="entry name" value="Single helix bin"/>
    <property type="match status" value="1"/>
</dbReference>
<keyword evidence="5 17" id="KW-0602">Photosynthesis</keyword>
<feature type="binding site" description="axial binding residue" evidence="17 18">
    <location>
        <position position="35"/>
    </location>
    <ligand>
        <name>heme</name>
        <dbReference type="ChEBI" id="CHEBI:30413"/>
    </ligand>
    <ligandPart>
        <name>Fe</name>
        <dbReference type="ChEBI" id="CHEBI:18248"/>
    </ligandPart>
</feature>
<dbReference type="GO" id="GO:0005506">
    <property type="term" value="F:iron ion binding"/>
    <property type="evidence" value="ECO:0007669"/>
    <property type="project" value="InterPro"/>
</dbReference>
<keyword evidence="6 17" id="KW-0349">Heme</keyword>
<evidence type="ECO:0000256" key="3">
    <source>
        <dbReference type="ARBA" id="ARBA00013528"/>
    </source>
</evidence>
<keyword evidence="10 17" id="KW-0249">Electron transport</keyword>
<dbReference type="Gene3D" id="2.40.50.100">
    <property type="match status" value="1"/>
</dbReference>
<dbReference type="GeneID" id="38947871"/>
<evidence type="ECO:0000313" key="20">
    <source>
        <dbReference type="EMBL" id="QAA11723.1"/>
    </source>
</evidence>
<proteinExistence type="inferred from homology"/>
<evidence type="ECO:0000256" key="2">
    <source>
        <dbReference type="ARBA" id="ARBA00008923"/>
    </source>
</evidence>
<evidence type="ECO:0000256" key="12">
    <source>
        <dbReference type="ARBA" id="ARBA00023004"/>
    </source>
</evidence>
<keyword evidence="4 17" id="KW-0813">Transport</keyword>
<dbReference type="EMBL" id="MK281455">
    <property type="protein sequence ID" value="QAA11723.1"/>
    <property type="molecule type" value="Genomic_DNA"/>
</dbReference>
<evidence type="ECO:0000256" key="14">
    <source>
        <dbReference type="ARBA" id="ARBA00023136"/>
    </source>
</evidence>
<dbReference type="SUPFAM" id="SSF49441">
    <property type="entry name" value="Cytochrome f, large domain"/>
    <property type="match status" value="1"/>
</dbReference>
<dbReference type="InterPro" id="IPR024094">
    <property type="entry name" value="Cyt_f_lg_dom"/>
</dbReference>
<feature type="transmembrane region" description="Helical" evidence="17">
    <location>
        <begin position="284"/>
        <end position="303"/>
    </location>
</feature>
<dbReference type="FunFam" id="2.60.40.830:FF:000001">
    <property type="entry name" value="Cytochrome f"/>
    <property type="match status" value="1"/>
</dbReference>
<evidence type="ECO:0000256" key="7">
    <source>
        <dbReference type="ARBA" id="ARBA00022692"/>
    </source>
</evidence>
<dbReference type="PANTHER" id="PTHR33288:SF10">
    <property type="entry name" value="CYTOCHROME F"/>
    <property type="match status" value="1"/>
</dbReference>
<evidence type="ECO:0000256" key="8">
    <source>
        <dbReference type="ARBA" id="ARBA00022723"/>
    </source>
</evidence>
<keyword evidence="7 17" id="KW-0812">Transmembrane</keyword>
<evidence type="ECO:0000256" key="6">
    <source>
        <dbReference type="ARBA" id="ARBA00022617"/>
    </source>
</evidence>
<dbReference type="GO" id="GO:0009055">
    <property type="term" value="F:electron transfer activity"/>
    <property type="evidence" value="ECO:0007669"/>
    <property type="project" value="UniProtKB-UniRule"/>
</dbReference>
<evidence type="ECO:0000259" key="19">
    <source>
        <dbReference type="Pfam" id="PF16639"/>
    </source>
</evidence>
<dbReference type="InterPro" id="IPR024058">
    <property type="entry name" value="Cyt-f_TM"/>
</dbReference>
<evidence type="ECO:0000256" key="5">
    <source>
        <dbReference type="ARBA" id="ARBA00022531"/>
    </source>
</evidence>
<sequence length="318" mass="34768">MQKESCKKNETKWNFLKFSTILSSLIVPNLGAYGFPIYAQQAYSNPREANGRIVCANCHLAQKPVEIEAPEAVLPDQVFETVVKIPYDTTKNQILGNGKKGGLNVGAVLVLPEGFKLAPKNKLSAELAEKTKSVYITPYSANQDNILVVGPIAGEKNQEISFPILAPNPATNNKVFFVKYPLYVGGNRGRGQVYPNGQKTNNNTVASIANGKITKIESADKSGTKVKIEDINGNSVEQIIPLGLDLVVSENDLVRVDQPLTRDPNVGGFGQTDKEIVLQNPARIFGYIGFALITMLTQTLLVLKKKQYEKVQAAEMNF</sequence>
<keyword evidence="9 17" id="KW-0732">Signal</keyword>
<evidence type="ECO:0000256" key="4">
    <source>
        <dbReference type="ARBA" id="ARBA00022448"/>
    </source>
</evidence>
<evidence type="ECO:0000256" key="9">
    <source>
        <dbReference type="ARBA" id="ARBA00022729"/>
    </source>
</evidence>
<reference evidence="20" key="1">
    <citation type="journal article" date="2019" name="Genome Biol. Evol.">
        <title>Plastid Genomes and Proteins Illuminate the Evolution of Eustigmatophyte Algae and Their Bacterial Endosymbionts.</title>
        <authorList>
            <person name="Sevcikova T."/>
            <person name="Yurchenko T."/>
            <person name="Fawley K.P."/>
            <person name="Amaral R."/>
            <person name="Strnad H."/>
            <person name="Santos L.M."/>
            <person name="Fawley M.W."/>
            <person name="Elias M."/>
        </authorList>
    </citation>
    <scope>NUCLEOTIDE SEQUENCE</scope>
</reference>
<comment type="cofactor">
    <cofactor evidence="17 18">
        <name>heme</name>
        <dbReference type="ChEBI" id="CHEBI:30413"/>
    </cofactor>
    <text evidence="17 18">Binds 1 heme group covalently.</text>
</comment>
<comment type="subcellular location">
    <subcellularLocation>
        <location evidence="17">Cellular thylakoid membrane</location>
        <topology evidence="17">Single-pass membrane protein</topology>
    </subcellularLocation>
    <subcellularLocation>
        <location evidence="16">Plastid thylakoid membrane</location>
        <topology evidence="16">Single-pass membrane protein</topology>
    </subcellularLocation>
</comment>
<dbReference type="InterPro" id="IPR002325">
    <property type="entry name" value="Cyt_f"/>
</dbReference>
<dbReference type="InterPro" id="IPR011054">
    <property type="entry name" value="Rudment_hybrid_motif"/>
</dbReference>
<feature type="binding site" description="covalent" evidence="17 18">
    <location>
        <position position="58"/>
    </location>
    <ligand>
        <name>heme</name>
        <dbReference type="ChEBI" id="CHEBI:30413"/>
    </ligand>
</feature>
<evidence type="ECO:0000256" key="17">
    <source>
        <dbReference type="HAMAP-Rule" id="MF_00610"/>
    </source>
</evidence>
<dbReference type="AlphaFoldDB" id="A0A3R5V1S2"/>
<keyword evidence="20" id="KW-0934">Plastid</keyword>
<feature type="binding site" description="covalent" evidence="17 18">
    <location>
        <position position="55"/>
    </location>
    <ligand>
        <name>heme</name>
        <dbReference type="ChEBI" id="CHEBI:30413"/>
    </ligand>
</feature>
<comment type="similarity">
    <text evidence="2 17">Belongs to the cytochrome f family.</text>
</comment>
<evidence type="ECO:0000256" key="16">
    <source>
        <dbReference type="ARBA" id="ARBA00046266"/>
    </source>
</evidence>
<name>A0A3R5V1S2_9STRA</name>
<dbReference type="PRINTS" id="PR00610">
    <property type="entry name" value="CYTOCHROMEF"/>
</dbReference>
<evidence type="ECO:0000256" key="15">
    <source>
        <dbReference type="ARBA" id="ARBA00025834"/>
    </source>
</evidence>
<evidence type="ECO:0000256" key="10">
    <source>
        <dbReference type="ARBA" id="ARBA00022982"/>
    </source>
</evidence>
<dbReference type="Pfam" id="PF01333">
    <property type="entry name" value="Apocytochr_F_C"/>
    <property type="match status" value="1"/>
</dbReference>
<dbReference type="Gene3D" id="2.60.40.830">
    <property type="entry name" value="Cytochrome f large domain"/>
    <property type="match status" value="1"/>
</dbReference>
<dbReference type="SUPFAM" id="SSF51246">
    <property type="entry name" value="Rudiment single hybrid motif"/>
    <property type="match status" value="1"/>
</dbReference>
<dbReference type="Pfam" id="PF16639">
    <property type="entry name" value="Apocytochr_F_N"/>
    <property type="match status" value="1"/>
</dbReference>
<dbReference type="SUPFAM" id="SSF103431">
    <property type="entry name" value="Cytochrome f subunit of the cytochrome b6f complex, transmembrane anchor"/>
    <property type="match status" value="1"/>
</dbReference>
<dbReference type="PROSITE" id="PS51010">
    <property type="entry name" value="CYTF"/>
    <property type="match status" value="1"/>
</dbReference>
<evidence type="ECO:0000256" key="11">
    <source>
        <dbReference type="ARBA" id="ARBA00022989"/>
    </source>
</evidence>
<geneLocation type="plastid" evidence="20"/>
<protein>
    <recommendedName>
        <fullName evidence="3 17">Cytochrome f</fullName>
    </recommendedName>
</protein>
<keyword evidence="12 17" id="KW-0408">Iron</keyword>
<keyword evidence="8 17" id="KW-0479">Metal-binding</keyword>
<dbReference type="HAMAP" id="MF_00610">
    <property type="entry name" value="Cytb6_f_cytF"/>
    <property type="match status" value="1"/>
</dbReference>
<keyword evidence="13 17" id="KW-0793">Thylakoid</keyword>
<evidence type="ECO:0000256" key="13">
    <source>
        <dbReference type="ARBA" id="ARBA00023078"/>
    </source>
</evidence>
<evidence type="ECO:0000256" key="18">
    <source>
        <dbReference type="PIRSR" id="PIRSR602325-50"/>
    </source>
</evidence>
<evidence type="ECO:0000256" key="1">
    <source>
        <dbReference type="ARBA" id="ARBA00003068"/>
    </source>
</evidence>